<dbReference type="SUPFAM" id="SSF54631">
    <property type="entry name" value="CBS-domain pair"/>
    <property type="match status" value="1"/>
</dbReference>
<protein>
    <submittedName>
        <fullName evidence="12">Hemolysin</fullName>
    </submittedName>
</protein>
<sequence length="342" mass="38453">MLTMENILVVILFIILAVVSFFLSASETSVIALSKIRLRHMVSQGVKRAQSVQNLLTKMDKFIAAILIGNNFVNIAMSAIVTALCIPAFGFNWGAIIATFITAFFVLVFCEITPKMLATKHTEKIALLIAPVMEKFVKAFNPLSRFFIGISNFLLKIFKIGPIKRSPLITEEELKLMIEVGKEEGVLSDEERKMLHRIFEFGDTKVKDVMVPIDKMTVVNINSNSEDLLNMFVEEGHSRIPVYNGTIDNIAGVIYARDLLYILRDKGLFLLQDLIHKIYYVPEATRVNELLRKFQADRIQIAIVVDAHQKTLGLLTLEDLIEEIVGEIEEEYPAPASGAGYK</sequence>
<dbReference type="InterPro" id="IPR046342">
    <property type="entry name" value="CBS_dom_sf"/>
</dbReference>
<feature type="transmembrane region" description="Helical" evidence="9">
    <location>
        <begin position="62"/>
        <end position="84"/>
    </location>
</feature>
<evidence type="ECO:0000313" key="12">
    <source>
        <dbReference type="EMBL" id="PIP19314.1"/>
    </source>
</evidence>
<evidence type="ECO:0000256" key="3">
    <source>
        <dbReference type="ARBA" id="ARBA00022737"/>
    </source>
</evidence>
<keyword evidence="3" id="KW-0677">Repeat</keyword>
<dbReference type="Pfam" id="PF01595">
    <property type="entry name" value="CNNM"/>
    <property type="match status" value="1"/>
</dbReference>
<dbReference type="PANTHER" id="PTHR22777">
    <property type="entry name" value="HEMOLYSIN-RELATED"/>
    <property type="match status" value="1"/>
</dbReference>
<keyword evidence="2 8" id="KW-0812">Transmembrane</keyword>
<gene>
    <name evidence="12" type="ORF">COX41_03530</name>
</gene>
<feature type="domain" description="CNNM transmembrane" evidence="11">
    <location>
        <begin position="2"/>
        <end position="191"/>
    </location>
</feature>
<dbReference type="SMART" id="SM00116">
    <property type="entry name" value="CBS"/>
    <property type="match status" value="2"/>
</dbReference>
<evidence type="ECO:0000256" key="2">
    <source>
        <dbReference type="ARBA" id="ARBA00022692"/>
    </source>
</evidence>
<keyword evidence="6 8" id="KW-0472">Membrane</keyword>
<dbReference type="Pfam" id="PF00571">
    <property type="entry name" value="CBS"/>
    <property type="match status" value="2"/>
</dbReference>
<dbReference type="PROSITE" id="PS51846">
    <property type="entry name" value="CNNM"/>
    <property type="match status" value="1"/>
</dbReference>
<organism evidence="12 13">
    <name type="scientific">Candidatus Sherwoodlollariibacterium unditelluris</name>
    <dbReference type="NCBI Taxonomy" id="1974757"/>
    <lineage>
        <taxon>Bacteria</taxon>
        <taxon>Pseudomonadati</taxon>
        <taxon>Candidatus Omnitrophota</taxon>
        <taxon>Candidatus Sherwoodlollariibacterium</taxon>
    </lineage>
</organism>
<evidence type="ECO:0000256" key="4">
    <source>
        <dbReference type="ARBA" id="ARBA00022989"/>
    </source>
</evidence>
<feature type="transmembrane region" description="Helical" evidence="9">
    <location>
        <begin position="6"/>
        <end position="33"/>
    </location>
</feature>
<dbReference type="InterPro" id="IPR000644">
    <property type="entry name" value="CBS_dom"/>
</dbReference>
<dbReference type="EMBL" id="PCRK01000086">
    <property type="protein sequence ID" value="PIP19314.1"/>
    <property type="molecule type" value="Genomic_DNA"/>
</dbReference>
<proteinExistence type="predicted"/>
<comment type="caution">
    <text evidence="12">The sequence shown here is derived from an EMBL/GenBank/DDBJ whole genome shotgun (WGS) entry which is preliminary data.</text>
</comment>
<evidence type="ECO:0000256" key="7">
    <source>
        <dbReference type="PROSITE-ProRule" id="PRU00703"/>
    </source>
</evidence>
<feature type="transmembrane region" description="Helical" evidence="9">
    <location>
        <begin position="90"/>
        <end position="110"/>
    </location>
</feature>
<feature type="domain" description="CBS" evidence="10">
    <location>
        <begin position="210"/>
        <end position="270"/>
    </location>
</feature>
<evidence type="ECO:0000256" key="1">
    <source>
        <dbReference type="ARBA" id="ARBA00004141"/>
    </source>
</evidence>
<evidence type="ECO:0000256" key="6">
    <source>
        <dbReference type="ARBA" id="ARBA00023136"/>
    </source>
</evidence>
<dbReference type="FunFam" id="3.10.580.10:FF:000002">
    <property type="entry name" value="Magnesium/cobalt efflux protein CorC"/>
    <property type="match status" value="1"/>
</dbReference>
<accession>A0A2G9YJC3</accession>
<dbReference type="InterPro" id="IPR044751">
    <property type="entry name" value="Ion_transp-like_CBS"/>
</dbReference>
<name>A0A2G9YJC3_9BACT</name>
<evidence type="ECO:0000256" key="8">
    <source>
        <dbReference type="PROSITE-ProRule" id="PRU01193"/>
    </source>
</evidence>
<dbReference type="GO" id="GO:0005886">
    <property type="term" value="C:plasma membrane"/>
    <property type="evidence" value="ECO:0007669"/>
    <property type="project" value="TreeGrafter"/>
</dbReference>
<comment type="subcellular location">
    <subcellularLocation>
        <location evidence="1">Membrane</location>
        <topology evidence="1">Multi-pass membrane protein</topology>
    </subcellularLocation>
</comment>
<dbReference type="PANTHER" id="PTHR22777:SF17">
    <property type="entry name" value="UPF0053 PROTEIN SLL0260"/>
    <property type="match status" value="1"/>
</dbReference>
<evidence type="ECO:0000313" key="13">
    <source>
        <dbReference type="Proteomes" id="UP000231292"/>
    </source>
</evidence>
<keyword evidence="4 8" id="KW-1133">Transmembrane helix</keyword>
<dbReference type="AlphaFoldDB" id="A0A2G9YJC3"/>
<dbReference type="CDD" id="cd04590">
    <property type="entry name" value="CBS_pair_CorC_HlyC_assoc"/>
    <property type="match status" value="1"/>
</dbReference>
<evidence type="ECO:0000256" key="5">
    <source>
        <dbReference type="ARBA" id="ARBA00023122"/>
    </source>
</evidence>
<keyword evidence="5 7" id="KW-0129">CBS domain</keyword>
<evidence type="ECO:0000259" key="10">
    <source>
        <dbReference type="PROSITE" id="PS51371"/>
    </source>
</evidence>
<reference evidence="12 13" key="1">
    <citation type="submission" date="2017-09" db="EMBL/GenBank/DDBJ databases">
        <title>Depth-based differentiation of microbial function through sediment-hosted aquifers and enrichment of novel symbionts in the deep terrestrial subsurface.</title>
        <authorList>
            <person name="Probst A.J."/>
            <person name="Ladd B."/>
            <person name="Jarett J.K."/>
            <person name="Geller-Mcgrath D.E."/>
            <person name="Sieber C.M."/>
            <person name="Emerson J.B."/>
            <person name="Anantharaman K."/>
            <person name="Thomas B.C."/>
            <person name="Malmstrom R."/>
            <person name="Stieglmeier M."/>
            <person name="Klingl A."/>
            <person name="Woyke T."/>
            <person name="Ryan C.M."/>
            <person name="Banfield J.F."/>
        </authorList>
    </citation>
    <scope>NUCLEOTIDE SEQUENCE [LARGE SCALE GENOMIC DNA]</scope>
    <source>
        <strain evidence="12">CG23_combo_of_CG06-09_8_20_14_all_41_10</strain>
    </source>
</reference>
<dbReference type="Proteomes" id="UP000231292">
    <property type="component" value="Unassembled WGS sequence"/>
</dbReference>
<feature type="domain" description="CBS" evidence="10">
    <location>
        <begin position="274"/>
        <end position="330"/>
    </location>
</feature>
<evidence type="ECO:0000259" key="11">
    <source>
        <dbReference type="PROSITE" id="PS51846"/>
    </source>
</evidence>
<dbReference type="InterPro" id="IPR002550">
    <property type="entry name" value="CNNM"/>
</dbReference>
<evidence type="ECO:0000256" key="9">
    <source>
        <dbReference type="SAM" id="Phobius"/>
    </source>
</evidence>
<dbReference type="Gene3D" id="3.10.580.10">
    <property type="entry name" value="CBS-domain"/>
    <property type="match status" value="1"/>
</dbReference>
<dbReference type="PROSITE" id="PS51371">
    <property type="entry name" value="CBS"/>
    <property type="match status" value="2"/>
</dbReference>